<dbReference type="InterPro" id="IPR041497">
    <property type="entry name" value="Thump-like"/>
</dbReference>
<reference evidence="3 4" key="1">
    <citation type="submission" date="2019-04" db="EMBL/GenBank/DDBJ databases">
        <title>Microbes associate with the intestines of laboratory mice.</title>
        <authorList>
            <person name="Navarre W."/>
            <person name="Wong E."/>
            <person name="Huang K."/>
            <person name="Tropini C."/>
            <person name="Ng K."/>
            <person name="Yu B."/>
        </authorList>
    </citation>
    <scope>NUCLEOTIDE SEQUENCE [LARGE SCALE GENOMIC DNA]</scope>
    <source>
        <strain evidence="3 4">NM06_A21</strain>
    </source>
</reference>
<evidence type="ECO:0000259" key="2">
    <source>
        <dbReference type="Pfam" id="PF22013"/>
    </source>
</evidence>
<accession>A0A4S2FWG5</accession>
<dbReference type="EMBL" id="SRYD01000030">
    <property type="protein sequence ID" value="TGY73741.1"/>
    <property type="molecule type" value="Genomic_DNA"/>
</dbReference>
<dbReference type="RefSeq" id="WP_135993378.1">
    <property type="nucleotide sequence ID" value="NZ_CARMWJ010000037.1"/>
</dbReference>
<evidence type="ECO:0000259" key="1">
    <source>
        <dbReference type="Pfam" id="PF18096"/>
    </source>
</evidence>
<name>A0A4S2FWG5_9BACT</name>
<dbReference type="Gene3D" id="1.10.10.1110">
    <property type="entry name" value="Methyltransferase PG1098, N-terminal domain"/>
    <property type="match status" value="1"/>
</dbReference>
<proteinExistence type="predicted"/>
<keyword evidence="3" id="KW-0489">Methyltransferase</keyword>
<dbReference type="Proteomes" id="UP000306630">
    <property type="component" value="Unassembled WGS sequence"/>
</dbReference>
<dbReference type="Gene3D" id="3.40.50.150">
    <property type="entry name" value="Vaccinia Virus protein VP39"/>
    <property type="match status" value="1"/>
</dbReference>
<keyword evidence="3" id="KW-0808">Transferase</keyword>
<evidence type="ECO:0000313" key="4">
    <source>
        <dbReference type="Proteomes" id="UP000306630"/>
    </source>
</evidence>
<feature type="domain" description="THUMP-like" evidence="1">
    <location>
        <begin position="332"/>
        <end position="399"/>
    </location>
</feature>
<dbReference type="GO" id="GO:0008168">
    <property type="term" value="F:methyltransferase activity"/>
    <property type="evidence" value="ECO:0007669"/>
    <property type="project" value="UniProtKB-KW"/>
</dbReference>
<dbReference type="Pfam" id="PF22013">
    <property type="entry name" value="PG_1098_Fer"/>
    <property type="match status" value="1"/>
</dbReference>
<dbReference type="Pfam" id="PF18096">
    <property type="entry name" value="Thump_like"/>
    <property type="match status" value="1"/>
</dbReference>
<organism evidence="3 4">
    <name type="scientific">Muribaculum intestinale</name>
    <dbReference type="NCBI Taxonomy" id="1796646"/>
    <lineage>
        <taxon>Bacteria</taxon>
        <taxon>Pseudomonadati</taxon>
        <taxon>Bacteroidota</taxon>
        <taxon>Bacteroidia</taxon>
        <taxon>Bacteroidales</taxon>
        <taxon>Muribaculaceae</taxon>
        <taxon>Muribaculum</taxon>
    </lineage>
</organism>
<dbReference type="InterPro" id="IPR029063">
    <property type="entry name" value="SAM-dependent_MTases_sf"/>
</dbReference>
<dbReference type="AlphaFoldDB" id="A0A4S2FWG5"/>
<dbReference type="InterPro" id="IPR054168">
    <property type="entry name" value="PG_1098_Fer"/>
</dbReference>
<dbReference type="SUPFAM" id="SSF53335">
    <property type="entry name" value="S-adenosyl-L-methionine-dependent methyltransferases"/>
    <property type="match status" value="1"/>
</dbReference>
<evidence type="ECO:0000313" key="3">
    <source>
        <dbReference type="EMBL" id="TGY73741.1"/>
    </source>
</evidence>
<comment type="caution">
    <text evidence="3">The sequence shown here is derived from an EMBL/GenBank/DDBJ whole genome shotgun (WGS) entry which is preliminary data.</text>
</comment>
<sequence>MEIFDDERFWAWVEAHNNDDPAKLRLAWHGREPWIDDAVRQIECRRKYRRKLQYEISYDRFYFPTSLSGEQSTGDELARIHAAMIPSGAHTIVDLTSGLGVDAMTIARATGVHVVAVERDSVVSAALRHNAGVVGADVETICADCRDYLESVPDGRFDIDIAFIDPARRDADGGRVFGIRDCEPDILTMLPLLRRKVRTLIVKLSPMLDVTRTLRDLPGTTDLWSLGSSTECKEIVACCDLQADISSDYEPDIHAVTPNGEISFRLGEEACAESRYGTPMAGGWLYEPWPAVMKVAPWRLLSSRYGMVQLHPNTHLYYSPGPVSDFPGEGRRILEVLPFASSVLKQLPRRYSRMQVAARNFPMAANVLSRKLRAKEGYGAPRLMAATVVPDTPVLIVLEGQ</sequence>
<feature type="domain" description="PG-1098 ferredoxin-like" evidence="2">
    <location>
        <begin position="284"/>
        <end position="327"/>
    </location>
</feature>
<dbReference type="CDD" id="cd02440">
    <property type="entry name" value="AdoMet_MTases"/>
    <property type="match status" value="1"/>
</dbReference>
<dbReference type="GO" id="GO:0032259">
    <property type="term" value="P:methylation"/>
    <property type="evidence" value="ECO:0007669"/>
    <property type="project" value="UniProtKB-KW"/>
</dbReference>
<gene>
    <name evidence="3" type="ORF">E5333_08550</name>
</gene>
<protein>
    <submittedName>
        <fullName evidence="3">Class I SAM-dependent methyltransferase</fullName>
    </submittedName>
</protein>